<dbReference type="GO" id="GO:0003677">
    <property type="term" value="F:DNA binding"/>
    <property type="evidence" value="ECO:0007669"/>
    <property type="project" value="UniProtKB-UniRule"/>
</dbReference>
<dbReference type="Pfam" id="PF18335">
    <property type="entry name" value="SH3_13"/>
    <property type="match status" value="1"/>
</dbReference>
<dbReference type="Gene3D" id="3.40.50.300">
    <property type="entry name" value="P-loop containing nucleotide triphosphate hydrolases"/>
    <property type="match status" value="2"/>
</dbReference>
<evidence type="ECO:0000256" key="2">
    <source>
        <dbReference type="ARBA" id="ARBA00022840"/>
    </source>
</evidence>
<evidence type="ECO:0000256" key="3">
    <source>
        <dbReference type="HAMAP-Rule" id="MF_01488"/>
    </source>
</evidence>
<sequence length="755" mass="84803">MEDIMAQRGHEIQGMVTELIFSNEANGYKVCEVELEDERITVVGILPDVQPGESIAATGAWKQHSTYGEQFEVTSFEKTLPKSKEAIERYLGSGAIKGIGAALAKRIVDKFGEDTLAVMEQEPERLAEIKGISQAGACEIAEQFHQQRQLRETMIFLQRYGITAALAMKIYKQYKESAIHVMQTNPYSLADHIQGIGFRKADQIAQQIGIPLESPHRIRSAVKYILRESSGEGHVFLPLDLLEDRVYQLIGVTGIQVENALTELIMEGDVVEKEETGQMRVYLTSFYTAEQGIARRLLSLAEVRQDIAPEEKADRLKQVENAAKITLAPNQQEAVMEALSEGVLVITGGPGTGKTTIINTLLDILEGMDEEVLLAAPTGRAAKRMTEATGREASTIHRLLEIQYMQEEDAKQTFQRNETHPLEADVVILDEVSMVDVLLMNHLLKAIMPGTRLILVGDMDQLPSVGPGNVLKDIIASGCIKVVRLTQIYRQAGLSAIVTNAHRINQGEYPIFNQKDTDFFFMRRRRKEDVARTIVDVILHRMPKFAHCSPIDDIQVLSPMKRGYLGVESLNQILQEALNPPASSKKELEFRQIKLREGDKVMQIRNNYNTPWKVLNRFGYPLDEGEGIFNGDIGRIKTIDPQERCLTVIFDDKKEVEYDYTALEELELAYAVTIHKAQGTESPIIVLPLHSGPAMLFSRNLLYTAVTRARQYVVVIGEEDMVRRMVDNNRPTIRYTALEDRLREEISASALLEGR</sequence>
<dbReference type="EMBL" id="JACRSQ010000009">
    <property type="protein sequence ID" value="MBC8543496.1"/>
    <property type="molecule type" value="Genomic_DNA"/>
</dbReference>
<dbReference type="NCBIfam" id="TIGR01448">
    <property type="entry name" value="recD_rel"/>
    <property type="match status" value="1"/>
</dbReference>
<dbReference type="Gene3D" id="1.10.150.20">
    <property type="entry name" value="5' to 3' exonuclease, C-terminal subdomain"/>
    <property type="match status" value="1"/>
</dbReference>
<dbReference type="Gene3D" id="2.30.30.940">
    <property type="match status" value="1"/>
</dbReference>
<dbReference type="GO" id="GO:0005524">
    <property type="term" value="F:ATP binding"/>
    <property type="evidence" value="ECO:0007669"/>
    <property type="project" value="UniProtKB-UniRule"/>
</dbReference>
<dbReference type="GO" id="GO:0016787">
    <property type="term" value="F:hydrolase activity"/>
    <property type="evidence" value="ECO:0007669"/>
    <property type="project" value="UniProtKB-KW"/>
</dbReference>
<dbReference type="PANTHER" id="PTHR43788:SF6">
    <property type="entry name" value="DNA HELICASE B"/>
    <property type="match status" value="1"/>
</dbReference>
<comment type="catalytic activity">
    <reaction evidence="3">
        <text>ATP + H2O = ADP + phosphate + H(+)</text>
        <dbReference type="Rhea" id="RHEA:13065"/>
        <dbReference type="ChEBI" id="CHEBI:15377"/>
        <dbReference type="ChEBI" id="CHEBI:15378"/>
        <dbReference type="ChEBI" id="CHEBI:30616"/>
        <dbReference type="ChEBI" id="CHEBI:43474"/>
        <dbReference type="ChEBI" id="CHEBI:456216"/>
        <dbReference type="EC" id="5.6.2.3"/>
    </reaction>
</comment>
<reference evidence="5" key="1">
    <citation type="submission" date="2020-08" db="EMBL/GenBank/DDBJ databases">
        <title>Genome public.</title>
        <authorList>
            <person name="Liu C."/>
            <person name="Sun Q."/>
        </authorList>
    </citation>
    <scope>NUCLEOTIDE SEQUENCE</scope>
    <source>
        <strain evidence="5">NSJ-32</strain>
    </source>
</reference>
<dbReference type="Pfam" id="PF13538">
    <property type="entry name" value="UvrD_C_2"/>
    <property type="match status" value="1"/>
</dbReference>
<dbReference type="SUPFAM" id="SSF47781">
    <property type="entry name" value="RuvA domain 2-like"/>
    <property type="match status" value="1"/>
</dbReference>
<evidence type="ECO:0000256" key="1">
    <source>
        <dbReference type="ARBA" id="ARBA00022741"/>
    </source>
</evidence>
<evidence type="ECO:0000313" key="6">
    <source>
        <dbReference type="Proteomes" id="UP000657006"/>
    </source>
</evidence>
<keyword evidence="3 5" id="KW-0347">Helicase</keyword>
<comment type="caution">
    <text evidence="5">The sequence shown here is derived from an EMBL/GenBank/DDBJ whole genome shotgun (WGS) entry which is preliminary data.</text>
</comment>
<organism evidence="5 6">
    <name type="scientific">Bianquea renquensis</name>
    <dbReference type="NCBI Taxonomy" id="2763661"/>
    <lineage>
        <taxon>Bacteria</taxon>
        <taxon>Bacillati</taxon>
        <taxon>Bacillota</taxon>
        <taxon>Clostridia</taxon>
        <taxon>Eubacteriales</taxon>
        <taxon>Bianqueaceae</taxon>
        <taxon>Bianquea</taxon>
    </lineage>
</organism>
<dbReference type="Pfam" id="PF14520">
    <property type="entry name" value="HHH_5"/>
    <property type="match status" value="1"/>
</dbReference>
<dbReference type="AlphaFoldDB" id="A0A926DRY5"/>
<dbReference type="InterPro" id="IPR029493">
    <property type="entry name" value="RecD2-like_HHH"/>
</dbReference>
<name>A0A926DRY5_9FIRM</name>
<dbReference type="InterPro" id="IPR055446">
    <property type="entry name" value="RecD2_N_OB"/>
</dbReference>
<evidence type="ECO:0000313" key="5">
    <source>
        <dbReference type="EMBL" id="MBC8543496.1"/>
    </source>
</evidence>
<dbReference type="InterPro" id="IPR027417">
    <property type="entry name" value="P-loop_NTPase"/>
</dbReference>
<dbReference type="CDD" id="cd18809">
    <property type="entry name" value="SF1_C_RecD"/>
    <property type="match status" value="1"/>
</dbReference>
<dbReference type="InterPro" id="IPR027785">
    <property type="entry name" value="UvrD-like_helicase_C"/>
</dbReference>
<keyword evidence="3" id="KW-0238">DNA-binding</keyword>
<dbReference type="GO" id="GO:0006310">
    <property type="term" value="P:DNA recombination"/>
    <property type="evidence" value="ECO:0007669"/>
    <property type="project" value="InterPro"/>
</dbReference>
<dbReference type="EC" id="5.6.2.3" evidence="3"/>
<dbReference type="PANTHER" id="PTHR43788">
    <property type="entry name" value="DNA2/NAM7 HELICASE FAMILY MEMBER"/>
    <property type="match status" value="1"/>
</dbReference>
<dbReference type="SUPFAM" id="SSF52540">
    <property type="entry name" value="P-loop containing nucleoside triphosphate hydrolases"/>
    <property type="match status" value="2"/>
</dbReference>
<comment type="function">
    <text evidence="3">DNA-dependent ATPase and ATP-dependent 5'-3' DNA helicase. Has no activity on blunt DNA or DNA with 3'-overhangs, requires at least 10 bases of 5'-ssDNA for helicase activity.</text>
</comment>
<dbReference type="GO" id="GO:0017116">
    <property type="term" value="F:single-stranded DNA helicase activity"/>
    <property type="evidence" value="ECO:0007669"/>
    <property type="project" value="TreeGrafter"/>
</dbReference>
<dbReference type="InterPro" id="IPR041451">
    <property type="entry name" value="RecD2_SH13"/>
</dbReference>
<dbReference type="Pfam" id="PF13245">
    <property type="entry name" value="AAA_19"/>
    <property type="match status" value="1"/>
</dbReference>
<dbReference type="GO" id="GO:0009338">
    <property type="term" value="C:exodeoxyribonuclease V complex"/>
    <property type="evidence" value="ECO:0007669"/>
    <property type="project" value="TreeGrafter"/>
</dbReference>
<proteinExistence type="inferred from homology"/>
<dbReference type="SMART" id="SM00382">
    <property type="entry name" value="AAA"/>
    <property type="match status" value="1"/>
</dbReference>
<dbReference type="CDD" id="cd17933">
    <property type="entry name" value="DEXSc_RecD-like"/>
    <property type="match status" value="1"/>
</dbReference>
<keyword evidence="6" id="KW-1185">Reference proteome</keyword>
<dbReference type="InterPro" id="IPR010994">
    <property type="entry name" value="RuvA_2-like"/>
</dbReference>
<feature type="domain" description="AAA+ ATPase" evidence="4">
    <location>
        <begin position="340"/>
        <end position="460"/>
    </location>
</feature>
<dbReference type="HAMAP" id="MF_01488">
    <property type="entry name" value="RecD2"/>
    <property type="match status" value="1"/>
</dbReference>
<accession>A0A926DRY5</accession>
<dbReference type="Proteomes" id="UP000657006">
    <property type="component" value="Unassembled WGS sequence"/>
</dbReference>
<evidence type="ECO:0000259" key="4">
    <source>
        <dbReference type="SMART" id="SM00382"/>
    </source>
</evidence>
<dbReference type="InterPro" id="IPR050534">
    <property type="entry name" value="Coronavir_polyprotein_1ab"/>
</dbReference>
<dbReference type="InterPro" id="IPR003593">
    <property type="entry name" value="AAA+_ATPase"/>
</dbReference>
<keyword evidence="3" id="KW-0378">Hydrolase</keyword>
<dbReference type="InterPro" id="IPR006345">
    <property type="entry name" value="RecD2"/>
</dbReference>
<gene>
    <name evidence="3" type="primary">recD2</name>
    <name evidence="5" type="ORF">H8730_08055</name>
</gene>
<dbReference type="Pfam" id="PF23139">
    <property type="entry name" value="OB_YrrC"/>
    <property type="match status" value="1"/>
</dbReference>
<dbReference type="Pfam" id="PF14490">
    <property type="entry name" value="HHH_RecD2"/>
    <property type="match status" value="1"/>
</dbReference>
<keyword evidence="2 3" id="KW-0067">ATP-binding</keyword>
<protein>
    <recommendedName>
        <fullName evidence="3">ATP-dependent RecD2 DNA helicase</fullName>
        <ecNumber evidence="3">5.6.2.3</ecNumber>
    </recommendedName>
    <alternativeName>
        <fullName evidence="3">DNA 5'-3' helicase subunit RecD2</fullName>
    </alternativeName>
</protein>
<dbReference type="Gene3D" id="1.10.10.2220">
    <property type="match status" value="1"/>
</dbReference>
<dbReference type="GO" id="GO:0043139">
    <property type="term" value="F:5'-3' DNA helicase activity"/>
    <property type="evidence" value="ECO:0007669"/>
    <property type="project" value="UniProtKB-UniRule"/>
</dbReference>
<comment type="similarity">
    <text evidence="3">Belongs to the RecD family. RecD2 subfamily.</text>
</comment>
<keyword evidence="1 3" id="KW-0547">Nucleotide-binding</keyword>
<feature type="binding site" evidence="3">
    <location>
        <begin position="351"/>
        <end position="355"/>
    </location>
    <ligand>
        <name>ATP</name>
        <dbReference type="ChEBI" id="CHEBI:30616"/>
    </ligand>
</feature>
<keyword evidence="3" id="KW-0413">Isomerase</keyword>